<dbReference type="EMBL" id="CP130318">
    <property type="protein sequence ID" value="WNQ12820.1"/>
    <property type="molecule type" value="Genomic_DNA"/>
</dbReference>
<gene>
    <name evidence="1" type="ORF">MJA45_07245</name>
</gene>
<dbReference type="RefSeq" id="WP_315606599.1">
    <property type="nucleotide sequence ID" value="NZ_CP130318.1"/>
</dbReference>
<organism evidence="1 2">
    <name type="scientific">Paenibacillus aurantius</name>
    <dbReference type="NCBI Taxonomy" id="2918900"/>
    <lineage>
        <taxon>Bacteria</taxon>
        <taxon>Bacillati</taxon>
        <taxon>Bacillota</taxon>
        <taxon>Bacilli</taxon>
        <taxon>Bacillales</taxon>
        <taxon>Paenibacillaceae</taxon>
        <taxon>Paenibacillus</taxon>
    </lineage>
</organism>
<dbReference type="Proteomes" id="UP001305702">
    <property type="component" value="Chromosome"/>
</dbReference>
<evidence type="ECO:0000313" key="2">
    <source>
        <dbReference type="Proteomes" id="UP001305702"/>
    </source>
</evidence>
<dbReference type="AlphaFoldDB" id="A0AA96REU1"/>
<evidence type="ECO:0000313" key="1">
    <source>
        <dbReference type="EMBL" id="WNQ12820.1"/>
    </source>
</evidence>
<dbReference type="PANTHER" id="PTHR34071:SF2">
    <property type="entry name" value="FLAVIN-NUCLEOTIDE-BINDING PROTEIN"/>
    <property type="match status" value="1"/>
</dbReference>
<dbReference type="InterPro" id="IPR012349">
    <property type="entry name" value="Split_barrel_FMN-bd"/>
</dbReference>
<accession>A0AA96REU1</accession>
<sequence length="209" mass="23277">MRRNEFAVNELQEIEDFLGEMTFGFLAMEGRDGWPAVTPLNYVYTEEKLYFHGSRAGSKMDDLKASGRCTFQVAKEYALIPSYFSDSRLACPATSYFKSVQLRGTAAPVEDLEEKARALSAFMVKLQPEGGYDPISTDDKNYRAALKGVAVVRLEVEEISAKFKFGQNLKEPAREQVAGALENRGLALDPETAALMRKYCPAHRGAVLE</sequence>
<dbReference type="KEGG" id="paun:MJA45_07245"/>
<dbReference type="SUPFAM" id="SSF50475">
    <property type="entry name" value="FMN-binding split barrel"/>
    <property type="match status" value="1"/>
</dbReference>
<dbReference type="PANTHER" id="PTHR34071">
    <property type="entry name" value="5-NITROIMIDAZOLE ANTIBIOTICS RESISTANCE PROTEIN, NIMA-FAMILY-RELATED PROTEIN-RELATED"/>
    <property type="match status" value="1"/>
</dbReference>
<dbReference type="Gene3D" id="2.30.110.10">
    <property type="entry name" value="Electron Transport, Fmn-binding Protein, Chain A"/>
    <property type="match status" value="1"/>
</dbReference>
<protein>
    <submittedName>
        <fullName evidence="1">Pyridoxamine 5'-phosphate oxidase family protein</fullName>
    </submittedName>
</protein>
<name>A0AA96REU1_9BACL</name>
<keyword evidence="2" id="KW-1185">Reference proteome</keyword>
<dbReference type="Pfam" id="PF12900">
    <property type="entry name" value="Pyridox_ox_2"/>
    <property type="match status" value="1"/>
</dbReference>
<proteinExistence type="predicted"/>
<reference evidence="1 2" key="1">
    <citation type="submission" date="2022-02" db="EMBL/GenBank/DDBJ databases">
        <title>Paenibacillus sp. MBLB1776 Whole Genome Shotgun Sequencing.</title>
        <authorList>
            <person name="Hwang C.Y."/>
            <person name="Cho E.-S."/>
            <person name="Seo M.-J."/>
        </authorList>
    </citation>
    <scope>NUCLEOTIDE SEQUENCE [LARGE SCALE GENOMIC DNA]</scope>
    <source>
        <strain evidence="1 2">MBLB1776</strain>
    </source>
</reference>
<dbReference type="InterPro" id="IPR024747">
    <property type="entry name" value="Pyridox_Oxase-rel"/>
</dbReference>